<dbReference type="GO" id="GO:0005886">
    <property type="term" value="C:plasma membrane"/>
    <property type="evidence" value="ECO:0007669"/>
    <property type="project" value="UniProtKB-SubCell"/>
</dbReference>
<dbReference type="NCBIfam" id="TIGR00810">
    <property type="entry name" value="secG"/>
    <property type="match status" value="1"/>
</dbReference>
<evidence type="ECO:0000256" key="8">
    <source>
        <dbReference type="ARBA" id="ARBA00022989"/>
    </source>
</evidence>
<evidence type="ECO:0000256" key="9">
    <source>
        <dbReference type="ARBA" id="ARBA00023010"/>
    </source>
</evidence>
<dbReference type="GO" id="GO:0043952">
    <property type="term" value="P:protein transport by the Sec complex"/>
    <property type="evidence" value="ECO:0007669"/>
    <property type="project" value="TreeGrafter"/>
</dbReference>
<keyword evidence="5 12" id="KW-1003">Cell membrane</keyword>
<keyword evidence="6 12" id="KW-0812">Transmembrane</keyword>
<comment type="function">
    <text evidence="11 12">Involved in protein export. Participates in an early event of protein translocation.</text>
</comment>
<gene>
    <name evidence="13" type="primary">secG</name>
    <name evidence="13" type="ordered locus">AMF_016</name>
</gene>
<keyword evidence="8 12" id="KW-1133">Transmembrane helix</keyword>
<dbReference type="HOGENOM" id="CLU_094156_4_1_5"/>
<keyword evidence="14" id="KW-1185">Reference proteome</keyword>
<comment type="subcellular location">
    <subcellularLocation>
        <location evidence="1 12">Cell membrane</location>
        <topology evidence="1 12">Multi-pass membrane protein</topology>
    </subcellularLocation>
</comment>
<evidence type="ECO:0000256" key="4">
    <source>
        <dbReference type="ARBA" id="ARBA00022448"/>
    </source>
</evidence>
<dbReference type="PANTHER" id="PTHR34182:SF1">
    <property type="entry name" value="PROTEIN-EXPORT MEMBRANE PROTEIN SECG"/>
    <property type="match status" value="1"/>
</dbReference>
<sequence length="109" mass="11394">MSFVSCLMFLTAAQVFLAFLLVLLVLLQSPESDTLGGFGGPQCNLGSMFGKSSSSSFIAKLTAVVAAAFIVNTILLVGTNARRVREVSVVSKTEAVSGQESNGSEVPFE</sequence>
<dbReference type="KEGG" id="amf:AMF_016"/>
<feature type="transmembrane region" description="Helical" evidence="12">
    <location>
        <begin position="56"/>
        <end position="77"/>
    </location>
</feature>
<comment type="similarity">
    <text evidence="2 12">Belongs to the SecG family.</text>
</comment>
<dbReference type="eggNOG" id="COG1314">
    <property type="taxonomic scope" value="Bacteria"/>
</dbReference>
<evidence type="ECO:0000256" key="11">
    <source>
        <dbReference type="ARBA" id="ARBA00025182"/>
    </source>
</evidence>
<evidence type="ECO:0000256" key="10">
    <source>
        <dbReference type="ARBA" id="ARBA00023136"/>
    </source>
</evidence>
<dbReference type="Proteomes" id="UP000007307">
    <property type="component" value="Chromosome"/>
</dbReference>
<dbReference type="GO" id="GO:0065002">
    <property type="term" value="P:intracellular protein transmembrane transport"/>
    <property type="evidence" value="ECO:0007669"/>
    <property type="project" value="TreeGrafter"/>
</dbReference>
<evidence type="ECO:0000313" key="13">
    <source>
        <dbReference type="EMBL" id="ACM48914.1"/>
    </source>
</evidence>
<dbReference type="GO" id="GO:0009306">
    <property type="term" value="P:protein secretion"/>
    <property type="evidence" value="ECO:0007669"/>
    <property type="project" value="UniProtKB-UniRule"/>
</dbReference>
<keyword evidence="10 12" id="KW-0472">Membrane</keyword>
<evidence type="ECO:0000256" key="5">
    <source>
        <dbReference type="ARBA" id="ARBA00022475"/>
    </source>
</evidence>
<dbReference type="STRING" id="320483.AMF_016"/>
<organism evidence="13 14">
    <name type="scientific">Anaplasma marginale (strain Florida)</name>
    <dbReference type="NCBI Taxonomy" id="320483"/>
    <lineage>
        <taxon>Bacteria</taxon>
        <taxon>Pseudomonadati</taxon>
        <taxon>Pseudomonadota</taxon>
        <taxon>Alphaproteobacteria</taxon>
        <taxon>Rickettsiales</taxon>
        <taxon>Anaplasmataceae</taxon>
        <taxon>Anaplasma</taxon>
    </lineage>
</organism>
<evidence type="ECO:0000256" key="12">
    <source>
        <dbReference type="RuleBase" id="RU365087"/>
    </source>
</evidence>
<accession>B9KHF2</accession>
<dbReference type="Pfam" id="PF03840">
    <property type="entry name" value="SecG"/>
    <property type="match status" value="1"/>
</dbReference>
<evidence type="ECO:0000256" key="3">
    <source>
        <dbReference type="ARBA" id="ARBA00017876"/>
    </source>
</evidence>
<name>B9KHF2_ANAMF</name>
<evidence type="ECO:0000256" key="2">
    <source>
        <dbReference type="ARBA" id="ARBA00008445"/>
    </source>
</evidence>
<dbReference type="PANTHER" id="PTHR34182">
    <property type="entry name" value="PROTEIN-EXPORT MEMBRANE PROTEIN SECG"/>
    <property type="match status" value="1"/>
</dbReference>
<evidence type="ECO:0000256" key="7">
    <source>
        <dbReference type="ARBA" id="ARBA00022927"/>
    </source>
</evidence>
<dbReference type="EMBL" id="CP001079">
    <property type="protein sequence ID" value="ACM48914.1"/>
    <property type="molecule type" value="Genomic_DNA"/>
</dbReference>
<keyword evidence="7 12" id="KW-0653">Protein transport</keyword>
<dbReference type="GO" id="GO:0015450">
    <property type="term" value="F:protein-transporting ATPase activity"/>
    <property type="evidence" value="ECO:0007669"/>
    <property type="project" value="UniProtKB-UniRule"/>
</dbReference>
<dbReference type="AlphaFoldDB" id="B9KHF2"/>
<evidence type="ECO:0000256" key="1">
    <source>
        <dbReference type="ARBA" id="ARBA00004651"/>
    </source>
</evidence>
<keyword evidence="4 12" id="KW-0813">Transport</keyword>
<proteinExistence type="inferred from homology"/>
<reference evidence="13 14" key="1">
    <citation type="journal article" date="2009" name="BMC Genomics">
        <title>Conservation in the face of diversity: multistrain analysis of an intracellular bacterium.</title>
        <authorList>
            <person name="Dark M.J."/>
            <person name="Herndon D.R."/>
            <person name="Kappmeyer L.S."/>
            <person name="Gonzales M.P."/>
            <person name="Nordeen E."/>
            <person name="Palmer G.H."/>
            <person name="Knowles D.P. Jr."/>
            <person name="Brayton K.A."/>
        </authorList>
    </citation>
    <scope>NUCLEOTIDE SEQUENCE [LARGE SCALE GENOMIC DNA]</scope>
    <source>
        <strain evidence="13 14">Florida</strain>
    </source>
</reference>
<evidence type="ECO:0000313" key="14">
    <source>
        <dbReference type="Proteomes" id="UP000007307"/>
    </source>
</evidence>
<comment type="caution">
    <text evidence="12">Lacks conserved residue(s) required for the propagation of feature annotation.</text>
</comment>
<dbReference type="InterPro" id="IPR004692">
    <property type="entry name" value="SecG"/>
</dbReference>
<protein>
    <recommendedName>
        <fullName evidence="3 12">Protein-export membrane protein SecG</fullName>
    </recommendedName>
</protein>
<evidence type="ECO:0000256" key="6">
    <source>
        <dbReference type="ARBA" id="ARBA00022692"/>
    </source>
</evidence>
<dbReference type="PRINTS" id="PR01651">
    <property type="entry name" value="SECGEXPORT"/>
</dbReference>
<keyword evidence="9 12" id="KW-0811">Translocation</keyword>